<reference evidence="2 3" key="1">
    <citation type="submission" date="2024-09" db="EMBL/GenBank/DDBJ databases">
        <title>Elucidation of the Bokeelamides from Bacteria Associated with Moon Snail Egg Collars.</title>
        <authorList>
            <person name="Campbell R."/>
            <person name="Piedl K."/>
            <person name="Mevers E."/>
        </authorList>
    </citation>
    <scope>NUCLEOTIDE SEQUENCE [LARGE SCALE GENOMIC DNA]</scope>
    <source>
        <strain evidence="2 3">EM133</strain>
    </source>
</reference>
<feature type="chain" id="PRO_5046441610" description="Lipoprotein" evidence="1">
    <location>
        <begin position="22"/>
        <end position="131"/>
    </location>
</feature>
<feature type="signal peptide" evidence="1">
    <location>
        <begin position="1"/>
        <end position="21"/>
    </location>
</feature>
<gene>
    <name evidence="2" type="ORF">ACEVAQ_21120</name>
</gene>
<protein>
    <recommendedName>
        <fullName evidence="4">Lipoprotein</fullName>
    </recommendedName>
</protein>
<dbReference type="Gene3D" id="2.60.40.10">
    <property type="entry name" value="Immunoglobulins"/>
    <property type="match status" value="1"/>
</dbReference>
<sequence length="131" mass="14097">MLRRSLLVAFLTLSLAGCETAMLGSVAANCALRTEPTLLPETLPTGQVGKPYRVALEVIDAPAPVHGIYVSDAQPLPEGLRIEHQDRDNHGLIVGTPTRVGVYEVHLSAGTYGTQCAGLRARRIYTLHVIK</sequence>
<evidence type="ECO:0000313" key="2">
    <source>
        <dbReference type="EMBL" id="MFH6601206.1"/>
    </source>
</evidence>
<keyword evidence="3" id="KW-1185">Reference proteome</keyword>
<comment type="caution">
    <text evidence="2">The sequence shown here is derived from an EMBL/GenBank/DDBJ whole genome shotgun (WGS) entry which is preliminary data.</text>
</comment>
<name>A0ABW7MHZ1_9GAMM</name>
<dbReference type="PROSITE" id="PS51257">
    <property type="entry name" value="PROKAR_LIPOPROTEIN"/>
    <property type="match status" value="1"/>
</dbReference>
<dbReference type="InterPro" id="IPR013783">
    <property type="entry name" value="Ig-like_fold"/>
</dbReference>
<dbReference type="EMBL" id="JBHEGD010000002">
    <property type="protein sequence ID" value="MFH6601206.1"/>
    <property type="molecule type" value="Genomic_DNA"/>
</dbReference>
<dbReference type="Proteomes" id="UP001609932">
    <property type="component" value="Unassembled WGS sequence"/>
</dbReference>
<proteinExistence type="predicted"/>
<organism evidence="2 3">
    <name type="scientific">Ectopseudomonas khazarica</name>
    <dbReference type="NCBI Taxonomy" id="2502979"/>
    <lineage>
        <taxon>Bacteria</taxon>
        <taxon>Pseudomonadati</taxon>
        <taxon>Pseudomonadota</taxon>
        <taxon>Gammaproteobacteria</taxon>
        <taxon>Pseudomonadales</taxon>
        <taxon>Pseudomonadaceae</taxon>
        <taxon>Ectopseudomonas</taxon>
    </lineage>
</organism>
<dbReference type="RefSeq" id="WP_395273761.1">
    <property type="nucleotide sequence ID" value="NZ_JBHEGD010000002.1"/>
</dbReference>
<evidence type="ECO:0008006" key="4">
    <source>
        <dbReference type="Google" id="ProtNLM"/>
    </source>
</evidence>
<evidence type="ECO:0000256" key="1">
    <source>
        <dbReference type="SAM" id="SignalP"/>
    </source>
</evidence>
<accession>A0ABW7MHZ1</accession>
<keyword evidence="1" id="KW-0732">Signal</keyword>
<evidence type="ECO:0000313" key="3">
    <source>
        <dbReference type="Proteomes" id="UP001609932"/>
    </source>
</evidence>